<reference evidence="1" key="1">
    <citation type="submission" date="2016-01" db="EMBL/GenBank/DDBJ databases">
        <title>Reference transcriptome for the parasite Schistocephalus solidus: insights into the molecular evolution of parasitism.</title>
        <authorList>
            <person name="Hebert F.O."/>
            <person name="Grambauer S."/>
            <person name="Barber I."/>
            <person name="Landry C.R."/>
            <person name="Aubin-Horth N."/>
        </authorList>
    </citation>
    <scope>NUCLEOTIDE SEQUENCE</scope>
</reference>
<protein>
    <submittedName>
        <fullName evidence="1">Putative RNA polymerase II subunit B1 CTD phosphatase RPAP2</fullName>
    </submittedName>
</protein>
<name>A0A0X3PDL7_SCHSO</name>
<dbReference type="AlphaFoldDB" id="A0A0X3PDL7"/>
<accession>A0A0X3PDL7</accession>
<gene>
    <name evidence="1" type="primary">RPAP2</name>
    <name evidence="1" type="ORF">TR99365</name>
</gene>
<sequence length="262" mass="28731">RTKTPTHICASKSQVRKMWSEPFPAPKNIDIVERKPSSVEPPQLPTTEHLTAIPRQPSGPTDNLADVVITRLSEWITMEAIQALGSETEPSAAELEKLPKPAKFEKVAAFLKGSDSSSFDTDPDPGSDYPLGSMVMPLVDSISQNQLRLRLLLESLLPSLKSILFRLALPLSDVFGNLQNFVAHFSLTNRNLHLKPHEALLTSAALLYLLGTRVVCLHTEDDTVERLSSIIVGLGVDASKFYSSLEDIVAHLKSAAENDMPD</sequence>
<evidence type="ECO:0000313" key="1">
    <source>
        <dbReference type="EMBL" id="JAP49863.1"/>
    </source>
</evidence>
<organism evidence="1">
    <name type="scientific">Schistocephalus solidus</name>
    <name type="common">Tapeworm</name>
    <dbReference type="NCBI Taxonomy" id="70667"/>
    <lineage>
        <taxon>Eukaryota</taxon>
        <taxon>Metazoa</taxon>
        <taxon>Spiralia</taxon>
        <taxon>Lophotrochozoa</taxon>
        <taxon>Platyhelminthes</taxon>
        <taxon>Cestoda</taxon>
        <taxon>Eucestoda</taxon>
        <taxon>Diphyllobothriidea</taxon>
        <taxon>Diphyllobothriidae</taxon>
        <taxon>Schistocephalus</taxon>
    </lineage>
</organism>
<proteinExistence type="predicted"/>
<dbReference type="EMBL" id="GEEE01013362">
    <property type="protein sequence ID" value="JAP49863.1"/>
    <property type="molecule type" value="Transcribed_RNA"/>
</dbReference>
<feature type="non-terminal residue" evidence="1">
    <location>
        <position position="1"/>
    </location>
</feature>